<reference evidence="3" key="1">
    <citation type="submission" date="2015-12" db="EMBL/GenBank/DDBJ databases">
        <authorList>
            <person name="Tikhonova T.V."/>
            <person name="Pavlov A.R."/>
            <person name="Beletsky A.V."/>
            <person name="Mardanov A.V."/>
            <person name="Sorokin D.Y."/>
            <person name="Ravin N.V."/>
            <person name="Popov V.O."/>
        </authorList>
    </citation>
    <scope>NUCLEOTIDE SEQUENCE</scope>
    <source>
        <strain evidence="3">DSM 14787</strain>
    </source>
</reference>
<evidence type="ECO:0000256" key="1">
    <source>
        <dbReference type="ARBA" id="ARBA00006096"/>
    </source>
</evidence>
<gene>
    <name evidence="3" type="primary">dacB [H]</name>
    <name evidence="3" type="ordered locus">TVNIR_3208</name>
</gene>
<dbReference type="AlphaFoldDB" id="L0E0U8"/>
<keyword evidence="4" id="KW-1185">Reference proteome</keyword>
<dbReference type="SUPFAM" id="SSF56601">
    <property type="entry name" value="beta-lactamase/transpeptidase-like"/>
    <property type="match status" value="1"/>
</dbReference>
<dbReference type="GO" id="GO:0000270">
    <property type="term" value="P:peptidoglycan metabolic process"/>
    <property type="evidence" value="ECO:0007669"/>
    <property type="project" value="TreeGrafter"/>
</dbReference>
<protein>
    <submittedName>
        <fullName evidence="3">D-alanyl-D-alanine carboxypeptidase</fullName>
        <ecNumber evidence="3">3.4.16.4</ecNumber>
    </submittedName>
</protein>
<keyword evidence="2 3" id="KW-0378">Hydrolase</keyword>
<comment type="similarity">
    <text evidence="1">Belongs to the peptidase S13 family.</text>
</comment>
<sequence>MWLTPAVAWFLLVILAGPTAAASSFTLLPEPLQQAIRGQNLPADAVGLWVQRVGDPQPLVQLHADRLFNPASTIKLATTLAALSQLGPHHVWETEIYGTGPVRDGVLHGDLILRGVGDPGMVSEEHWRMLAALRRTGLRRINGDVLLDTSQFRLPAEDPGAFDGQPLRAYNQPPHALHVNANALRFHVLPEPDGRSIRVEADPPLPGLPIENRLRVSNGSCGTWQRGIRYEVVDNSAGGPRVRFSGDYPVNCGSFELLRTAVAPEIYNRELFRLHWGQWGGELTGEVRYGTGPDAVGEPLSVHASRPLGEILRVANKWSSNVATRQLALTLGAERFGPPATVDKARQALYQALGEHGVAVGGMVIDNGSGLSRHTRITPLQLAQVLQAGWDSPWRPEFVSSMAIAGLDGTLRRRFQDGPERGRMHLKTGHLNQVSAVAGFVRTRSNEDVMVVLLVNHENAHTGAGVRLQDAVLRWVHAL</sequence>
<accession>L0E0U8</accession>
<name>L0E0U8_THIND</name>
<evidence type="ECO:0000313" key="4">
    <source>
        <dbReference type="Proteomes" id="UP000010809"/>
    </source>
</evidence>
<dbReference type="Pfam" id="PF02113">
    <property type="entry name" value="Peptidase_S13"/>
    <property type="match status" value="1"/>
</dbReference>
<dbReference type="HOGENOM" id="CLU_017692_2_1_6"/>
<evidence type="ECO:0000313" key="3">
    <source>
        <dbReference type="EMBL" id="AGA34845.1"/>
    </source>
</evidence>
<dbReference type="Proteomes" id="UP000010809">
    <property type="component" value="Chromosome"/>
</dbReference>
<dbReference type="EC" id="3.4.16.4" evidence="3"/>
<organism evidence="3 4">
    <name type="scientific">Thioalkalivibrio nitratireducens (strain DSM 14787 / UNIQEM 213 / ALEN2)</name>
    <dbReference type="NCBI Taxonomy" id="1255043"/>
    <lineage>
        <taxon>Bacteria</taxon>
        <taxon>Pseudomonadati</taxon>
        <taxon>Pseudomonadota</taxon>
        <taxon>Gammaproteobacteria</taxon>
        <taxon>Chromatiales</taxon>
        <taxon>Ectothiorhodospiraceae</taxon>
        <taxon>Thioalkalivibrio</taxon>
    </lineage>
</organism>
<dbReference type="PATRIC" id="fig|1255043.3.peg.3236"/>
<dbReference type="PRINTS" id="PR00922">
    <property type="entry name" value="DADACBPTASE3"/>
</dbReference>
<dbReference type="InterPro" id="IPR000667">
    <property type="entry name" value="Peptidase_S13"/>
</dbReference>
<dbReference type="EMBL" id="CP003989">
    <property type="protein sequence ID" value="AGA34845.1"/>
    <property type="molecule type" value="Genomic_DNA"/>
</dbReference>
<dbReference type="RefSeq" id="WP_015259952.1">
    <property type="nucleotide sequence ID" value="NC_019902.2"/>
</dbReference>
<evidence type="ECO:0000256" key="2">
    <source>
        <dbReference type="ARBA" id="ARBA00022801"/>
    </source>
</evidence>
<dbReference type="eggNOG" id="COG2027">
    <property type="taxonomic scope" value="Bacteria"/>
</dbReference>
<dbReference type="NCBIfam" id="TIGR00666">
    <property type="entry name" value="PBP4"/>
    <property type="match status" value="1"/>
</dbReference>
<dbReference type="STRING" id="1255043.TVNIR_3208"/>
<keyword evidence="3" id="KW-0121">Carboxypeptidase</keyword>
<dbReference type="InterPro" id="IPR012338">
    <property type="entry name" value="Beta-lactam/transpept-like"/>
</dbReference>
<dbReference type="Gene3D" id="3.40.710.10">
    <property type="entry name" value="DD-peptidase/beta-lactamase superfamily"/>
    <property type="match status" value="1"/>
</dbReference>
<dbReference type="KEGG" id="tni:TVNIR_3208"/>
<dbReference type="MEROPS" id="S13.003"/>
<proteinExistence type="inferred from homology"/>
<dbReference type="PANTHER" id="PTHR30023:SF0">
    <property type="entry name" value="PENICILLIN-SENSITIVE CARBOXYPEPTIDASE A"/>
    <property type="match status" value="1"/>
</dbReference>
<dbReference type="Gene3D" id="3.50.80.20">
    <property type="entry name" value="D-Ala-D-Ala carboxypeptidase C, peptidase S13"/>
    <property type="match status" value="1"/>
</dbReference>
<dbReference type="GO" id="GO:0009002">
    <property type="term" value="F:serine-type D-Ala-D-Ala carboxypeptidase activity"/>
    <property type="evidence" value="ECO:0007669"/>
    <property type="project" value="UniProtKB-EC"/>
</dbReference>
<keyword evidence="3" id="KW-0645">Protease</keyword>
<dbReference type="GO" id="GO:0006508">
    <property type="term" value="P:proteolysis"/>
    <property type="evidence" value="ECO:0007669"/>
    <property type="project" value="InterPro"/>
</dbReference>
<dbReference type="PANTHER" id="PTHR30023">
    <property type="entry name" value="D-ALANYL-D-ALANINE CARBOXYPEPTIDASE"/>
    <property type="match status" value="1"/>
</dbReference>